<keyword evidence="2" id="KW-1185">Reference proteome</keyword>
<name>A0A4Z2FQV3_9TELE</name>
<organism evidence="1 2">
    <name type="scientific">Liparis tanakae</name>
    <name type="common">Tanaka's snailfish</name>
    <dbReference type="NCBI Taxonomy" id="230148"/>
    <lineage>
        <taxon>Eukaryota</taxon>
        <taxon>Metazoa</taxon>
        <taxon>Chordata</taxon>
        <taxon>Craniata</taxon>
        <taxon>Vertebrata</taxon>
        <taxon>Euteleostomi</taxon>
        <taxon>Actinopterygii</taxon>
        <taxon>Neopterygii</taxon>
        <taxon>Teleostei</taxon>
        <taxon>Neoteleostei</taxon>
        <taxon>Acanthomorphata</taxon>
        <taxon>Eupercaria</taxon>
        <taxon>Perciformes</taxon>
        <taxon>Cottioidei</taxon>
        <taxon>Cottales</taxon>
        <taxon>Liparidae</taxon>
        <taxon>Liparis</taxon>
    </lineage>
</organism>
<proteinExistence type="predicted"/>
<accession>A0A4Z2FQV3</accession>
<dbReference type="Proteomes" id="UP000314294">
    <property type="component" value="Unassembled WGS sequence"/>
</dbReference>
<comment type="caution">
    <text evidence="1">The sequence shown here is derived from an EMBL/GenBank/DDBJ whole genome shotgun (WGS) entry which is preliminary data.</text>
</comment>
<gene>
    <name evidence="1" type="ORF">EYF80_046251</name>
</gene>
<protein>
    <submittedName>
        <fullName evidence="1">Uncharacterized protein</fullName>
    </submittedName>
</protein>
<dbReference type="AlphaFoldDB" id="A0A4Z2FQV3"/>
<evidence type="ECO:0000313" key="2">
    <source>
        <dbReference type="Proteomes" id="UP000314294"/>
    </source>
</evidence>
<reference evidence="1 2" key="1">
    <citation type="submission" date="2019-03" db="EMBL/GenBank/DDBJ databases">
        <title>First draft genome of Liparis tanakae, snailfish: a comprehensive survey of snailfish specific genes.</title>
        <authorList>
            <person name="Kim W."/>
            <person name="Song I."/>
            <person name="Jeong J.-H."/>
            <person name="Kim D."/>
            <person name="Kim S."/>
            <person name="Ryu S."/>
            <person name="Song J.Y."/>
            <person name="Lee S.K."/>
        </authorList>
    </citation>
    <scope>NUCLEOTIDE SEQUENCE [LARGE SCALE GENOMIC DNA]</scope>
    <source>
        <tissue evidence="1">Muscle</tissue>
    </source>
</reference>
<dbReference type="EMBL" id="SRLO01000959">
    <property type="protein sequence ID" value="TNN43539.1"/>
    <property type="molecule type" value="Genomic_DNA"/>
</dbReference>
<evidence type="ECO:0000313" key="1">
    <source>
        <dbReference type="EMBL" id="TNN43539.1"/>
    </source>
</evidence>
<sequence>MNTAFGCYARVPPSVRGVRWAFLTWLLGSDDGLDHGGDDVPQLVRGAENTPAVTLVADLLVGLLLNHLFDAADTQGA</sequence>